<organism evidence="2 3">
    <name type="scientific">Aldrovandia affinis</name>
    <dbReference type="NCBI Taxonomy" id="143900"/>
    <lineage>
        <taxon>Eukaryota</taxon>
        <taxon>Metazoa</taxon>
        <taxon>Chordata</taxon>
        <taxon>Craniata</taxon>
        <taxon>Vertebrata</taxon>
        <taxon>Euteleostomi</taxon>
        <taxon>Actinopterygii</taxon>
        <taxon>Neopterygii</taxon>
        <taxon>Teleostei</taxon>
        <taxon>Notacanthiformes</taxon>
        <taxon>Halosauridae</taxon>
        <taxon>Aldrovandia</taxon>
    </lineage>
</organism>
<feature type="region of interest" description="Disordered" evidence="1">
    <location>
        <begin position="1"/>
        <end position="23"/>
    </location>
</feature>
<dbReference type="EMBL" id="JAINUG010000017">
    <property type="protein sequence ID" value="KAJ8413105.1"/>
    <property type="molecule type" value="Genomic_DNA"/>
</dbReference>
<dbReference type="Proteomes" id="UP001221898">
    <property type="component" value="Unassembled WGS sequence"/>
</dbReference>
<keyword evidence="3" id="KW-1185">Reference proteome</keyword>
<accession>A0AAD7T2C2</accession>
<name>A0AAD7T2C2_9TELE</name>
<evidence type="ECO:0000313" key="3">
    <source>
        <dbReference type="Proteomes" id="UP001221898"/>
    </source>
</evidence>
<reference evidence="2" key="1">
    <citation type="journal article" date="2023" name="Science">
        <title>Genome structures resolve the early diversification of teleost fishes.</title>
        <authorList>
            <person name="Parey E."/>
            <person name="Louis A."/>
            <person name="Montfort J."/>
            <person name="Bouchez O."/>
            <person name="Roques C."/>
            <person name="Iampietro C."/>
            <person name="Lluch J."/>
            <person name="Castinel A."/>
            <person name="Donnadieu C."/>
            <person name="Desvignes T."/>
            <person name="Floi Bucao C."/>
            <person name="Jouanno E."/>
            <person name="Wen M."/>
            <person name="Mejri S."/>
            <person name="Dirks R."/>
            <person name="Jansen H."/>
            <person name="Henkel C."/>
            <person name="Chen W.J."/>
            <person name="Zahm M."/>
            <person name="Cabau C."/>
            <person name="Klopp C."/>
            <person name="Thompson A.W."/>
            <person name="Robinson-Rechavi M."/>
            <person name="Braasch I."/>
            <person name="Lecointre G."/>
            <person name="Bobe J."/>
            <person name="Postlethwait J.H."/>
            <person name="Berthelot C."/>
            <person name="Roest Crollius H."/>
            <person name="Guiguen Y."/>
        </authorList>
    </citation>
    <scope>NUCLEOTIDE SEQUENCE</scope>
    <source>
        <strain evidence="2">NC1722</strain>
    </source>
</reference>
<evidence type="ECO:0000256" key="1">
    <source>
        <dbReference type="SAM" id="MobiDB-lite"/>
    </source>
</evidence>
<evidence type="ECO:0000313" key="2">
    <source>
        <dbReference type="EMBL" id="KAJ8413105.1"/>
    </source>
</evidence>
<gene>
    <name evidence="2" type="ORF">AAFF_G00106870</name>
</gene>
<sequence length="103" mass="11107">MQSELAALSSELKESRPVITRRSSRTCAPHLPLPRRAGSWGTVIHDSAFARGETSSTHGPAGPVQTPQGPLACTPHGVITTQMLKNSPIRLKNPCQYSSEIYV</sequence>
<proteinExistence type="predicted"/>
<comment type="caution">
    <text evidence="2">The sequence shown here is derived from an EMBL/GenBank/DDBJ whole genome shotgun (WGS) entry which is preliminary data.</text>
</comment>
<protein>
    <submittedName>
        <fullName evidence="2">Uncharacterized protein</fullName>
    </submittedName>
</protein>
<dbReference type="AlphaFoldDB" id="A0AAD7T2C2"/>